<dbReference type="InterPro" id="IPR005119">
    <property type="entry name" value="LysR_subst-bd"/>
</dbReference>
<keyword evidence="2" id="KW-0805">Transcription regulation</keyword>
<dbReference type="GO" id="GO:0005829">
    <property type="term" value="C:cytosol"/>
    <property type="evidence" value="ECO:0007669"/>
    <property type="project" value="TreeGrafter"/>
</dbReference>
<organism evidence="6 7">
    <name type="scientific">Paenibacillus phyllosphaerae</name>
    <dbReference type="NCBI Taxonomy" id="274593"/>
    <lineage>
        <taxon>Bacteria</taxon>
        <taxon>Bacillati</taxon>
        <taxon>Bacillota</taxon>
        <taxon>Bacilli</taxon>
        <taxon>Bacillales</taxon>
        <taxon>Paenibacillaceae</taxon>
        <taxon>Paenibacillus</taxon>
    </lineage>
</organism>
<dbReference type="Pfam" id="PF03466">
    <property type="entry name" value="LysR_substrate"/>
    <property type="match status" value="1"/>
</dbReference>
<dbReference type="InterPro" id="IPR000847">
    <property type="entry name" value="LysR_HTH_N"/>
</dbReference>
<keyword evidence="3 6" id="KW-0238">DNA-binding</keyword>
<evidence type="ECO:0000313" key="7">
    <source>
        <dbReference type="Proteomes" id="UP000570361"/>
    </source>
</evidence>
<keyword evidence="4" id="KW-0804">Transcription</keyword>
<accession>A0A7W5ASP2</accession>
<dbReference type="PANTHER" id="PTHR30419">
    <property type="entry name" value="HTH-TYPE TRANSCRIPTIONAL REGULATOR YBHD"/>
    <property type="match status" value="1"/>
</dbReference>
<dbReference type="Proteomes" id="UP000570361">
    <property type="component" value="Unassembled WGS sequence"/>
</dbReference>
<dbReference type="PRINTS" id="PR00039">
    <property type="entry name" value="HTHLYSR"/>
</dbReference>
<dbReference type="SUPFAM" id="SSF53850">
    <property type="entry name" value="Periplasmic binding protein-like II"/>
    <property type="match status" value="1"/>
</dbReference>
<evidence type="ECO:0000256" key="2">
    <source>
        <dbReference type="ARBA" id="ARBA00023015"/>
    </source>
</evidence>
<dbReference type="InterPro" id="IPR050950">
    <property type="entry name" value="HTH-type_LysR_regulators"/>
</dbReference>
<dbReference type="RefSeq" id="WP_183595762.1">
    <property type="nucleotide sequence ID" value="NZ_JACHXK010000001.1"/>
</dbReference>
<comment type="similarity">
    <text evidence="1">Belongs to the LysR transcriptional regulatory family.</text>
</comment>
<dbReference type="FunFam" id="1.10.10.10:FF:000001">
    <property type="entry name" value="LysR family transcriptional regulator"/>
    <property type="match status" value="1"/>
</dbReference>
<dbReference type="Gene3D" id="1.10.10.10">
    <property type="entry name" value="Winged helix-like DNA-binding domain superfamily/Winged helix DNA-binding domain"/>
    <property type="match status" value="1"/>
</dbReference>
<evidence type="ECO:0000256" key="3">
    <source>
        <dbReference type="ARBA" id="ARBA00023125"/>
    </source>
</evidence>
<dbReference type="AlphaFoldDB" id="A0A7W5ASP2"/>
<dbReference type="CDD" id="cd05466">
    <property type="entry name" value="PBP2_LTTR_substrate"/>
    <property type="match status" value="1"/>
</dbReference>
<dbReference type="SUPFAM" id="SSF46785">
    <property type="entry name" value="Winged helix' DNA-binding domain"/>
    <property type="match status" value="1"/>
</dbReference>
<evidence type="ECO:0000313" key="6">
    <source>
        <dbReference type="EMBL" id="MBB3108018.1"/>
    </source>
</evidence>
<dbReference type="PROSITE" id="PS50931">
    <property type="entry name" value="HTH_LYSR"/>
    <property type="match status" value="1"/>
</dbReference>
<dbReference type="Gene3D" id="3.40.190.290">
    <property type="match status" value="1"/>
</dbReference>
<dbReference type="InterPro" id="IPR036390">
    <property type="entry name" value="WH_DNA-bd_sf"/>
</dbReference>
<dbReference type="Pfam" id="PF00126">
    <property type="entry name" value="HTH_1"/>
    <property type="match status" value="1"/>
</dbReference>
<dbReference type="GO" id="GO:0003700">
    <property type="term" value="F:DNA-binding transcription factor activity"/>
    <property type="evidence" value="ECO:0007669"/>
    <property type="project" value="InterPro"/>
</dbReference>
<dbReference type="InterPro" id="IPR036388">
    <property type="entry name" value="WH-like_DNA-bd_sf"/>
</dbReference>
<feature type="domain" description="HTH lysR-type" evidence="5">
    <location>
        <begin position="1"/>
        <end position="57"/>
    </location>
</feature>
<dbReference type="EMBL" id="JACHXK010000001">
    <property type="protein sequence ID" value="MBB3108018.1"/>
    <property type="molecule type" value="Genomic_DNA"/>
</dbReference>
<dbReference type="GO" id="GO:0003677">
    <property type="term" value="F:DNA binding"/>
    <property type="evidence" value="ECO:0007669"/>
    <property type="project" value="UniProtKB-KW"/>
</dbReference>
<sequence>MFRQLECFIQICREGSFTKAAEVLMISQPTLSQQIRFLEAEVGAALFERVGRGVKVTADGEILYDKALSVMRLLEESKKETHELRHARVHKLTIGISPMDFFGLISRFVKFHEQYPDITIKFTSVENTSQQLLNSSIDIGITDNYVPNKEVHMMHLYKEELALVVYADHPWADRTVVSFHELEDLESSLFASDVSLLEHLQPYGATHANSLQSKFESNSAAILLSMVLLKMGAAILPVGSIERFSGQQLKIIRLIDPTPVREIKLLFRRHHYNNPSVQKCIDFFLRL</sequence>
<gene>
    <name evidence="6" type="ORF">FHS18_000046</name>
</gene>
<evidence type="ECO:0000256" key="4">
    <source>
        <dbReference type="ARBA" id="ARBA00023163"/>
    </source>
</evidence>
<dbReference type="PANTHER" id="PTHR30419:SF8">
    <property type="entry name" value="NITROGEN ASSIMILATION TRANSCRIPTIONAL ACTIVATOR-RELATED"/>
    <property type="match status" value="1"/>
</dbReference>
<name>A0A7W5ASP2_9BACL</name>
<reference evidence="6 7" key="1">
    <citation type="submission" date="2020-08" db="EMBL/GenBank/DDBJ databases">
        <title>Genomic Encyclopedia of Type Strains, Phase III (KMG-III): the genomes of soil and plant-associated and newly described type strains.</title>
        <authorList>
            <person name="Whitman W."/>
        </authorList>
    </citation>
    <scope>NUCLEOTIDE SEQUENCE [LARGE SCALE GENOMIC DNA]</scope>
    <source>
        <strain evidence="6 7">CECT 5862</strain>
    </source>
</reference>
<evidence type="ECO:0000259" key="5">
    <source>
        <dbReference type="PROSITE" id="PS50931"/>
    </source>
</evidence>
<keyword evidence="7" id="KW-1185">Reference proteome</keyword>
<comment type="caution">
    <text evidence="6">The sequence shown here is derived from an EMBL/GenBank/DDBJ whole genome shotgun (WGS) entry which is preliminary data.</text>
</comment>
<evidence type="ECO:0000256" key="1">
    <source>
        <dbReference type="ARBA" id="ARBA00009437"/>
    </source>
</evidence>
<protein>
    <submittedName>
        <fullName evidence="6">DNA-binding transcriptional LysR family regulator</fullName>
    </submittedName>
</protein>
<proteinExistence type="inferred from homology"/>